<dbReference type="Gene3D" id="3.40.640.10">
    <property type="entry name" value="Type I PLP-dependent aspartate aminotransferase-like (Major domain)"/>
    <property type="match status" value="1"/>
</dbReference>
<dbReference type="Proteomes" id="UP000320160">
    <property type="component" value="Unassembled WGS sequence"/>
</dbReference>
<dbReference type="GO" id="GO:0006569">
    <property type="term" value="P:L-tryptophan catabolic process"/>
    <property type="evidence" value="ECO:0007669"/>
    <property type="project" value="InterPro"/>
</dbReference>
<dbReference type="GO" id="GO:0009435">
    <property type="term" value="P:NAD+ biosynthetic process"/>
    <property type="evidence" value="ECO:0007669"/>
    <property type="project" value="InterPro"/>
</dbReference>
<organism evidence="4 5">
    <name type="scientific">Sphingorhabdus contaminans</name>
    <dbReference type="NCBI Taxonomy" id="1343899"/>
    <lineage>
        <taxon>Bacteria</taxon>
        <taxon>Pseudomonadati</taxon>
        <taxon>Pseudomonadota</taxon>
        <taxon>Alphaproteobacteria</taxon>
        <taxon>Sphingomonadales</taxon>
        <taxon>Sphingomonadaceae</taxon>
        <taxon>Sphingorhabdus</taxon>
    </lineage>
</organism>
<gene>
    <name evidence="4" type="ORF">FOM92_07485</name>
</gene>
<evidence type="ECO:0000256" key="3">
    <source>
        <dbReference type="ARBA" id="ARBA00022898"/>
    </source>
</evidence>
<dbReference type="OrthoDB" id="5501089at2"/>
<keyword evidence="4" id="KW-0032">Aminotransferase</keyword>
<keyword evidence="3" id="KW-0663">Pyridoxal phosphate</keyword>
<reference evidence="4 5" key="1">
    <citation type="submission" date="2019-07" db="EMBL/GenBank/DDBJ databases">
        <authorList>
            <person name="Park M."/>
        </authorList>
    </citation>
    <scope>NUCLEOTIDE SEQUENCE [LARGE SCALE GENOMIC DNA]</scope>
    <source>
        <strain evidence="4 5">KCTC32445</strain>
    </source>
</reference>
<dbReference type="GO" id="GO:0030429">
    <property type="term" value="F:kynureninase activity"/>
    <property type="evidence" value="ECO:0007669"/>
    <property type="project" value="InterPro"/>
</dbReference>
<proteinExistence type="predicted"/>
<dbReference type="InterPro" id="IPR015422">
    <property type="entry name" value="PyrdxlP-dep_Trfase_small"/>
</dbReference>
<keyword evidence="4" id="KW-0808">Transferase</keyword>
<keyword evidence="5" id="KW-1185">Reference proteome</keyword>
<keyword evidence="2" id="KW-0378">Hydrolase</keyword>
<keyword evidence="1" id="KW-0662">Pyridine nucleotide biosynthesis</keyword>
<dbReference type="Pfam" id="PF22580">
    <property type="entry name" value="KYNU_C"/>
    <property type="match status" value="1"/>
</dbReference>
<comment type="caution">
    <text evidence="4">The sequence shown here is derived from an EMBL/GenBank/DDBJ whole genome shotgun (WGS) entry which is preliminary data.</text>
</comment>
<dbReference type="Gene3D" id="3.90.1150.10">
    <property type="entry name" value="Aspartate Aminotransferase, domain 1"/>
    <property type="match status" value="1"/>
</dbReference>
<protein>
    <submittedName>
        <fullName evidence="4">Class V aminotransferase</fullName>
    </submittedName>
</protein>
<dbReference type="InterPro" id="IPR015421">
    <property type="entry name" value="PyrdxlP-dep_Trfase_major"/>
</dbReference>
<accession>A0A553WKG0</accession>
<name>A0A553WKG0_9SPHN</name>
<dbReference type="GO" id="GO:0030170">
    <property type="term" value="F:pyridoxal phosphate binding"/>
    <property type="evidence" value="ECO:0007669"/>
    <property type="project" value="InterPro"/>
</dbReference>
<sequence>MVSFKHLFSRSLSAAPDRLHFAAHSHHLWPDASHDGQMAAWTDAAHLADHKWGVIMGSLWSEAQGHIASELALPDPATISFSSNTHDFLIRILSAMDRQSLRILSSDGEFHSFRRQMARWVESGKIIWKQVPPDDLATEAGRNEYDLIFASHVLFNSGHVVDIAPLAALAKPEGPWVVIDGYHGFMAIPTNLADVADRIFYLSGGYKYAMAGEGVCFLHAPQGFAPRPEITGWYAEFDDLALPPGSVGYAPDGRRFLGSTFDPSGLYRFCAIRSMLDIEGLSTEVISAHVTRLQQQFLSACAMMDMTLLNPLTDGPHARFLAFKGPRAVQLHESLARHQVVTDVRGDVLRIGFGLYQDPEDVHRLTEILKLIN</sequence>
<dbReference type="EMBL" id="VKKU01000001">
    <property type="protein sequence ID" value="TSB05200.1"/>
    <property type="molecule type" value="Genomic_DNA"/>
</dbReference>
<evidence type="ECO:0000256" key="1">
    <source>
        <dbReference type="ARBA" id="ARBA00022642"/>
    </source>
</evidence>
<dbReference type="GO" id="GO:0008483">
    <property type="term" value="F:transaminase activity"/>
    <property type="evidence" value="ECO:0007669"/>
    <property type="project" value="UniProtKB-KW"/>
</dbReference>
<dbReference type="InterPro" id="IPR010111">
    <property type="entry name" value="Kynureninase"/>
</dbReference>
<dbReference type="AlphaFoldDB" id="A0A553WKG0"/>
<evidence type="ECO:0000313" key="5">
    <source>
        <dbReference type="Proteomes" id="UP000320160"/>
    </source>
</evidence>
<evidence type="ECO:0000313" key="4">
    <source>
        <dbReference type="EMBL" id="TSB05200.1"/>
    </source>
</evidence>
<dbReference type="GO" id="GO:0005737">
    <property type="term" value="C:cytoplasm"/>
    <property type="evidence" value="ECO:0007669"/>
    <property type="project" value="InterPro"/>
</dbReference>
<dbReference type="InterPro" id="IPR015424">
    <property type="entry name" value="PyrdxlP-dep_Trfase"/>
</dbReference>
<dbReference type="SUPFAM" id="SSF53383">
    <property type="entry name" value="PLP-dependent transferases"/>
    <property type="match status" value="1"/>
</dbReference>
<evidence type="ECO:0000256" key="2">
    <source>
        <dbReference type="ARBA" id="ARBA00022801"/>
    </source>
</evidence>